<keyword evidence="4 8" id="KW-1133">Transmembrane helix</keyword>
<feature type="compositionally biased region" description="Low complexity" evidence="7">
    <location>
        <begin position="7"/>
        <end position="18"/>
    </location>
</feature>
<evidence type="ECO:0000256" key="1">
    <source>
        <dbReference type="ARBA" id="ARBA00004141"/>
    </source>
</evidence>
<keyword evidence="5" id="KW-0406">Ion transport</keyword>
<protein>
    <submittedName>
        <fullName evidence="9">Uncharacterized protein</fullName>
    </submittedName>
</protein>
<reference evidence="10" key="1">
    <citation type="journal article" date="2010" name="Genome Res.">
        <title>Population genomic sequencing of Coccidioides fungi reveals recent hybridization and transposon control.</title>
        <authorList>
            <person name="Neafsey D.E."/>
            <person name="Barker B.M."/>
            <person name="Sharpton T.J."/>
            <person name="Stajich J.E."/>
            <person name="Park D.J."/>
            <person name="Whiston E."/>
            <person name="Hung C.-Y."/>
            <person name="McMahan C."/>
            <person name="White J."/>
            <person name="Sykes S."/>
            <person name="Heiman D."/>
            <person name="Young S."/>
            <person name="Zeng Q."/>
            <person name="Abouelleil A."/>
            <person name="Aftuck L."/>
            <person name="Bessette D."/>
            <person name="Brown A."/>
            <person name="FitzGerald M."/>
            <person name="Lui A."/>
            <person name="Macdonald J.P."/>
            <person name="Priest M."/>
            <person name="Orbach M.J."/>
            <person name="Galgiani J.N."/>
            <person name="Kirkland T.N."/>
            <person name="Cole G.T."/>
            <person name="Birren B.W."/>
            <person name="Henn M.R."/>
            <person name="Taylor J.W."/>
            <person name="Rounsley S.D."/>
        </authorList>
    </citation>
    <scope>NUCLEOTIDE SEQUENCE [LARGE SCALE GENOMIC DNA]</scope>
    <source>
        <strain evidence="10">H538.4</strain>
    </source>
</reference>
<evidence type="ECO:0000313" key="9">
    <source>
        <dbReference type="EMBL" id="KMU89103.1"/>
    </source>
</evidence>
<evidence type="ECO:0000256" key="8">
    <source>
        <dbReference type="SAM" id="Phobius"/>
    </source>
</evidence>
<dbReference type="Pfam" id="PF25539">
    <property type="entry name" value="Bestrophin_2"/>
    <property type="match status" value="1"/>
</dbReference>
<keyword evidence="2" id="KW-0813">Transport</keyword>
<comment type="subcellular location">
    <subcellularLocation>
        <location evidence="1">Membrane</location>
        <topology evidence="1">Multi-pass membrane protein</topology>
    </subcellularLocation>
</comment>
<evidence type="ECO:0000256" key="6">
    <source>
        <dbReference type="ARBA" id="ARBA00023136"/>
    </source>
</evidence>
<keyword evidence="3 8" id="KW-0812">Transmembrane</keyword>
<proteinExistence type="predicted"/>
<accession>A0A0J8UNG9</accession>
<dbReference type="GO" id="GO:0016020">
    <property type="term" value="C:membrane"/>
    <property type="evidence" value="ECO:0007669"/>
    <property type="project" value="UniProtKB-SubCell"/>
</dbReference>
<feature type="transmembrane region" description="Helical" evidence="8">
    <location>
        <begin position="50"/>
        <end position="72"/>
    </location>
</feature>
<evidence type="ECO:0000256" key="5">
    <source>
        <dbReference type="ARBA" id="ARBA00023065"/>
    </source>
</evidence>
<evidence type="ECO:0000256" key="2">
    <source>
        <dbReference type="ARBA" id="ARBA00022448"/>
    </source>
</evidence>
<name>A0A0J8UNG9_COCIT</name>
<dbReference type="Proteomes" id="UP000054563">
    <property type="component" value="Unassembled WGS sequence"/>
</dbReference>
<organism evidence="9 10">
    <name type="scientific">Coccidioides immitis H538.4</name>
    <dbReference type="NCBI Taxonomy" id="396776"/>
    <lineage>
        <taxon>Eukaryota</taxon>
        <taxon>Fungi</taxon>
        <taxon>Dikarya</taxon>
        <taxon>Ascomycota</taxon>
        <taxon>Pezizomycotina</taxon>
        <taxon>Eurotiomycetes</taxon>
        <taxon>Eurotiomycetidae</taxon>
        <taxon>Onygenales</taxon>
        <taxon>Onygenaceae</taxon>
        <taxon>Coccidioides</taxon>
    </lineage>
</organism>
<evidence type="ECO:0000256" key="7">
    <source>
        <dbReference type="SAM" id="MobiDB-lite"/>
    </source>
</evidence>
<dbReference type="STRING" id="396776.A0A0J8UNG9"/>
<evidence type="ECO:0000256" key="4">
    <source>
        <dbReference type="ARBA" id="ARBA00022989"/>
    </source>
</evidence>
<dbReference type="VEuPathDB" id="FungiDB:CIHG_07035"/>
<gene>
    <name evidence="9" type="ORF">CIHG_07035</name>
</gene>
<dbReference type="AlphaFoldDB" id="A0A0J8UNG9"/>
<keyword evidence="6 8" id="KW-0472">Membrane</keyword>
<feature type="region of interest" description="Disordered" evidence="7">
    <location>
        <begin position="1"/>
        <end position="34"/>
    </location>
</feature>
<feature type="compositionally biased region" description="Basic residues" evidence="7">
    <location>
        <begin position="20"/>
        <end position="34"/>
    </location>
</feature>
<evidence type="ECO:0000313" key="10">
    <source>
        <dbReference type="Proteomes" id="UP000054563"/>
    </source>
</evidence>
<dbReference type="GO" id="GO:0005254">
    <property type="term" value="F:chloride channel activity"/>
    <property type="evidence" value="ECO:0007669"/>
    <property type="project" value="InterPro"/>
</dbReference>
<dbReference type="InterPro" id="IPR044669">
    <property type="entry name" value="YneE/VCCN1/2-like"/>
</dbReference>
<dbReference type="EMBL" id="DS017010">
    <property type="protein sequence ID" value="KMU89103.1"/>
    <property type="molecule type" value="Genomic_DNA"/>
</dbReference>
<evidence type="ECO:0000256" key="3">
    <source>
        <dbReference type="ARBA" id="ARBA00022692"/>
    </source>
</evidence>
<sequence>MRLVEQSNFSNGSSTTNTQHHQRRATHPFMKSHRSKPRRWPLVLRFIKGAVHSAVLVPLICHALFTVLVVCLDKYVYDSLGLPPTIVRSINDLPFLSNSSSSTNQHPILTQKPLVLLAL</sequence>